<keyword evidence="1" id="KW-1133">Transmembrane helix</keyword>
<sequence>MDSVDREIVKRLFKVNFCVFALLVAVLLLRFNFQISTSQIGKGEYLFAGIITFSVSLLFSLLYMGVKHGVTVSKLSPSCMVIRKDEKFSFQLSITTSFLCFVFMGGIWIAMFFFGFT</sequence>
<keyword evidence="1" id="KW-0812">Transmembrane</keyword>
<gene>
    <name evidence="2" type="ORF">SAMN05660691_04136</name>
</gene>
<dbReference type="Proteomes" id="UP000199371">
    <property type="component" value="Unassembled WGS sequence"/>
</dbReference>
<reference evidence="3" key="1">
    <citation type="submission" date="2016-10" db="EMBL/GenBank/DDBJ databases">
        <authorList>
            <person name="Varghese N."/>
            <person name="Submissions S."/>
        </authorList>
    </citation>
    <scope>NUCLEOTIDE SEQUENCE [LARGE SCALE GENOMIC DNA]</scope>
    <source>
        <strain evidence="3">DSM 17616</strain>
    </source>
</reference>
<accession>A0A1H6NF07</accession>
<proteinExistence type="predicted"/>
<feature type="transmembrane region" description="Helical" evidence="1">
    <location>
        <begin position="92"/>
        <end position="116"/>
    </location>
</feature>
<dbReference type="AlphaFoldDB" id="A0A1H6NF07"/>
<keyword evidence="1" id="KW-0472">Membrane</keyword>
<evidence type="ECO:0000313" key="3">
    <source>
        <dbReference type="Proteomes" id="UP000199371"/>
    </source>
</evidence>
<dbReference type="STRING" id="173990.SAMN05660691_04136"/>
<evidence type="ECO:0000313" key="2">
    <source>
        <dbReference type="EMBL" id="SEI13857.1"/>
    </source>
</evidence>
<feature type="transmembrane region" description="Helical" evidence="1">
    <location>
        <begin position="12"/>
        <end position="33"/>
    </location>
</feature>
<dbReference type="EMBL" id="FNXF01000032">
    <property type="protein sequence ID" value="SEI13857.1"/>
    <property type="molecule type" value="Genomic_DNA"/>
</dbReference>
<feature type="transmembrane region" description="Helical" evidence="1">
    <location>
        <begin position="45"/>
        <end position="66"/>
    </location>
</feature>
<name>A0A1H6NF07_9GAMM</name>
<protein>
    <submittedName>
        <fullName evidence="2">Uncharacterized protein</fullName>
    </submittedName>
</protein>
<evidence type="ECO:0000256" key="1">
    <source>
        <dbReference type="SAM" id="Phobius"/>
    </source>
</evidence>
<organism evidence="2 3">
    <name type="scientific">Rheinheimera pacifica</name>
    <dbReference type="NCBI Taxonomy" id="173990"/>
    <lineage>
        <taxon>Bacteria</taxon>
        <taxon>Pseudomonadati</taxon>
        <taxon>Pseudomonadota</taxon>
        <taxon>Gammaproteobacteria</taxon>
        <taxon>Chromatiales</taxon>
        <taxon>Chromatiaceae</taxon>
        <taxon>Rheinheimera</taxon>
    </lineage>
</organism>
<keyword evidence="3" id="KW-1185">Reference proteome</keyword>
<dbReference type="RefSeq" id="WP_092797139.1">
    <property type="nucleotide sequence ID" value="NZ_FNXF01000032.1"/>
</dbReference>